<comment type="caution">
    <text evidence="1">The sequence shown here is derived from an EMBL/GenBank/DDBJ whole genome shotgun (WGS) entry which is preliminary data.</text>
</comment>
<dbReference type="PANTHER" id="PTHR33321">
    <property type="match status" value="1"/>
</dbReference>
<organism evidence="1 2">
    <name type="scientific">Pseudolycoriella hygida</name>
    <dbReference type="NCBI Taxonomy" id="35572"/>
    <lineage>
        <taxon>Eukaryota</taxon>
        <taxon>Metazoa</taxon>
        <taxon>Ecdysozoa</taxon>
        <taxon>Arthropoda</taxon>
        <taxon>Hexapoda</taxon>
        <taxon>Insecta</taxon>
        <taxon>Pterygota</taxon>
        <taxon>Neoptera</taxon>
        <taxon>Endopterygota</taxon>
        <taxon>Diptera</taxon>
        <taxon>Nematocera</taxon>
        <taxon>Sciaroidea</taxon>
        <taxon>Sciaridae</taxon>
        <taxon>Pseudolycoriella</taxon>
    </lineage>
</organism>
<dbReference type="InterPro" id="IPR007541">
    <property type="entry name" value="Uncharacterised_BSP"/>
</dbReference>
<dbReference type="AlphaFoldDB" id="A0A9Q0MZE6"/>
<name>A0A9Q0MZE6_9DIPT</name>
<protein>
    <recommendedName>
        <fullName evidence="3">Plant Basic Secretory Protein</fullName>
    </recommendedName>
</protein>
<proteinExistence type="predicted"/>
<dbReference type="OrthoDB" id="891726at2759"/>
<dbReference type="Proteomes" id="UP001151699">
    <property type="component" value="Chromosome B"/>
</dbReference>
<accession>A0A9Q0MZE6</accession>
<evidence type="ECO:0008006" key="3">
    <source>
        <dbReference type="Google" id="ProtNLM"/>
    </source>
</evidence>
<dbReference type="Pfam" id="PF04450">
    <property type="entry name" value="BSP"/>
    <property type="match status" value="1"/>
</dbReference>
<dbReference type="EMBL" id="WJQU01000002">
    <property type="protein sequence ID" value="KAJ6640778.1"/>
    <property type="molecule type" value="Genomic_DNA"/>
</dbReference>
<reference evidence="1" key="1">
    <citation type="submission" date="2022-07" db="EMBL/GenBank/DDBJ databases">
        <authorList>
            <person name="Trinca V."/>
            <person name="Uliana J.V.C."/>
            <person name="Torres T.T."/>
            <person name="Ward R.J."/>
            <person name="Monesi N."/>
        </authorList>
    </citation>
    <scope>NUCLEOTIDE SEQUENCE</scope>
    <source>
        <strain evidence="1">HSMRA1968</strain>
        <tissue evidence="1">Whole embryos</tissue>
    </source>
</reference>
<keyword evidence="2" id="KW-1185">Reference proteome</keyword>
<dbReference type="PANTHER" id="PTHR33321:SF12">
    <property type="entry name" value="PLANT BASIC SECRETORY PROTEIN (BSP) FAMILY PROTEIN"/>
    <property type="match status" value="1"/>
</dbReference>
<sequence length="296" mass="34548">MTLKRLTKHHLKLKLLKASRIIFLVAMKKVNFFTSLLILWSLSCTDAQTINVDTSQAPDLANFGSRVASELKQWYPKIRDILSSPNYSPPTTINIKFDKDYNGVAYASENQIVGSVNYYRKNQADAGSMVHEMVHVIQHYKKCPSWLTEGIADWIRYFVYEPDRKPKKPTPDQHYTNGYGVAAYFLQFIIDSPPKLQPNMIYWVNKDCREGTYADSIWKRLTGKTVDQHWNDMMNTKESGCYKNYCWSWCKSRGSGNWCYTTRGKKWDRGWVKCSSPDECNEYWECANECHPKDYT</sequence>
<evidence type="ECO:0000313" key="1">
    <source>
        <dbReference type="EMBL" id="KAJ6640778.1"/>
    </source>
</evidence>
<gene>
    <name evidence="1" type="ORF">Bhyg_05710</name>
</gene>
<evidence type="ECO:0000313" key="2">
    <source>
        <dbReference type="Proteomes" id="UP001151699"/>
    </source>
</evidence>